<dbReference type="NCBIfam" id="TIGR02550">
    <property type="entry name" value="flagell_flgL"/>
    <property type="match status" value="1"/>
</dbReference>
<feature type="domain" description="Flagellin N-terminal" evidence="1">
    <location>
        <begin position="18"/>
        <end position="136"/>
    </location>
</feature>
<dbReference type="OrthoDB" id="9758307at2"/>
<dbReference type="RefSeq" id="WP_129081727.1">
    <property type="nucleotide sequence ID" value="NZ_CP041070.1"/>
</dbReference>
<keyword evidence="2" id="KW-0282">Flagellum</keyword>
<dbReference type="AlphaFoldDB" id="A0A4Q0Y2I2"/>
<dbReference type="GO" id="GO:0071973">
    <property type="term" value="P:bacterial-type flagellum-dependent cell motility"/>
    <property type="evidence" value="ECO:0007669"/>
    <property type="project" value="InterPro"/>
</dbReference>
<dbReference type="GO" id="GO:0005198">
    <property type="term" value="F:structural molecule activity"/>
    <property type="evidence" value="ECO:0007669"/>
    <property type="project" value="InterPro"/>
</dbReference>
<evidence type="ECO:0000313" key="3">
    <source>
        <dbReference type="Proteomes" id="UP000290191"/>
    </source>
</evidence>
<dbReference type="Gene3D" id="1.20.1330.10">
    <property type="entry name" value="f41 fragment of flagellin, N-terminal domain"/>
    <property type="match status" value="1"/>
</dbReference>
<keyword evidence="3" id="KW-1185">Reference proteome</keyword>
<accession>A0A4Q0Y2I2</accession>
<dbReference type="InterPro" id="IPR001492">
    <property type="entry name" value="Flagellin"/>
</dbReference>
<dbReference type="Proteomes" id="UP000290191">
    <property type="component" value="Unassembled WGS sequence"/>
</dbReference>
<keyword evidence="2" id="KW-0966">Cell projection</keyword>
<dbReference type="EMBL" id="PDKO01000003">
    <property type="protein sequence ID" value="RXJ63695.1"/>
    <property type="molecule type" value="Genomic_DNA"/>
</dbReference>
<name>A0A4Q0Y2I2_9BACT</name>
<proteinExistence type="predicted"/>
<keyword evidence="2" id="KW-0969">Cilium</keyword>
<reference evidence="2 3" key="1">
    <citation type="submission" date="2017-10" db="EMBL/GenBank/DDBJ databases">
        <title>Genomics of the genus Arcobacter.</title>
        <authorList>
            <person name="Perez-Cataluna A."/>
            <person name="Figueras M.J."/>
        </authorList>
    </citation>
    <scope>NUCLEOTIDE SEQUENCE [LARGE SCALE GENOMIC DNA]</scope>
    <source>
        <strain evidence="2 3">DSM 24636</strain>
    </source>
</reference>
<dbReference type="SUPFAM" id="SSF64518">
    <property type="entry name" value="Phase 1 flagellin"/>
    <property type="match status" value="1"/>
</dbReference>
<dbReference type="GO" id="GO:0009424">
    <property type="term" value="C:bacterial-type flagellum hook"/>
    <property type="evidence" value="ECO:0007669"/>
    <property type="project" value="InterPro"/>
</dbReference>
<organism evidence="2 3">
    <name type="scientific">Halarcobacter anaerophilus</name>
    <dbReference type="NCBI Taxonomy" id="877500"/>
    <lineage>
        <taxon>Bacteria</taxon>
        <taxon>Pseudomonadati</taxon>
        <taxon>Campylobacterota</taxon>
        <taxon>Epsilonproteobacteria</taxon>
        <taxon>Campylobacterales</taxon>
        <taxon>Arcobacteraceae</taxon>
        <taxon>Halarcobacter</taxon>
    </lineage>
</organism>
<comment type="caution">
    <text evidence="2">The sequence shown here is derived from an EMBL/GenBank/DDBJ whole genome shotgun (WGS) entry which is preliminary data.</text>
</comment>
<dbReference type="PANTHER" id="PTHR42792">
    <property type="entry name" value="FLAGELLIN"/>
    <property type="match status" value="1"/>
</dbReference>
<evidence type="ECO:0000313" key="2">
    <source>
        <dbReference type="EMBL" id="RXJ63695.1"/>
    </source>
</evidence>
<protein>
    <submittedName>
        <fullName evidence="2">Flagellar hook-associated protein 3</fullName>
    </submittedName>
</protein>
<dbReference type="Pfam" id="PF00669">
    <property type="entry name" value="Flagellin_N"/>
    <property type="match status" value="1"/>
</dbReference>
<evidence type="ECO:0000259" key="1">
    <source>
        <dbReference type="Pfam" id="PF00669"/>
    </source>
</evidence>
<dbReference type="InterPro" id="IPR001029">
    <property type="entry name" value="Flagellin_N"/>
</dbReference>
<dbReference type="InterPro" id="IPR013384">
    <property type="entry name" value="Flagell_FlgL"/>
</dbReference>
<dbReference type="STRING" id="877500.GCA_000935065_00070"/>
<gene>
    <name evidence="2" type="primary">flgL</name>
    <name evidence="2" type="ORF">CRV06_05760</name>
</gene>
<sequence>MIKSLDAITYNLSILDERNHKVNTALSTKEALEYGSDDSIKYSYIISLQGDINSYSSIQDNITLSKAFNSSSDSALKEAKDVTDEIIAKLIEANTDTTADEDREVIATELEDSKNVLLSLANTKVNGQYLFSGINTDTKPFVTDSVTGQTSYQSDNSTKTLNVEKATYVSQGVNGIDAFYYENAAVGSTDTFTFSANEKILDPEGNEWQLIDSGGGVYELYLNGDTSSTPISVTDNGDGTFTATNSTSSTLSVQHSIFDALDEVIAALKLQDTDGNTISSAAARDLISTGIDNIKSAYDSQNIAHSTVGSRTAAINTYNDVVSSKLTNLKSLEEEYAGADLTALAIESKALENTYTALYSTINRMNNMSLVNFLS</sequence>
<dbReference type="PANTHER" id="PTHR42792:SF1">
    <property type="entry name" value="FLAGELLAR HOOK-ASSOCIATED PROTEIN 3"/>
    <property type="match status" value="1"/>
</dbReference>